<feature type="region of interest" description="Disordered" evidence="1">
    <location>
        <begin position="500"/>
        <end position="567"/>
    </location>
</feature>
<dbReference type="Gene3D" id="2.60.200.20">
    <property type="match status" value="1"/>
</dbReference>
<sequence>MSSSAVGFALVGDTSTRHFELDDSKSVVRIGRGPKNDVVLPFGGVSWSHLELKATHGKLSVRDISQNGTAVELPGLPGSSFERVARDVETLVPDGARIMLPVIVKPRNGENPDDLRANFLVRMDVPKAKAPAREVVDSYILGSRPKAVPRPVGDRDTNAKRRAEHVEKKPRDTENPLETYDKRDRKEKDGRKRGAVQERREASRGRDRSVLKQLKKVGPEEQVHEAKVPSLPSDKFLGLGHHRETRLPETVSANLGSGKGQEGPINRSVTERSELAGPPLPCRQPVSFSMGDSVLKDGTDFERAPHRVAISGRTDACKVASDRSLGARNQAVSPGPGRDAAVLDHVISKPDEPRVSDDAARPLPSWVTERNRCQWWSESQKRMFPVRISAIDKGKKLVFATFEHDAKIWKSIPFSLLARSSCPLRKTGSGPPVSDGRRFLASGMGSVCGVASTVAGLSDVRAISNRRGRSRSRSPTPQWWCQELSDVFAGRPKQVVDLEKEEKAKTEQRRKEMLEAEQRKVEEAFEKRKREAEAQKLRDRDNEADRRKKRPSRRMFEEKEVQWSQFM</sequence>
<dbReference type="SUPFAM" id="SSF49879">
    <property type="entry name" value="SMAD/FHA domain"/>
    <property type="match status" value="1"/>
</dbReference>
<evidence type="ECO:0000313" key="3">
    <source>
        <dbReference type="EMBL" id="CAD8858379.1"/>
    </source>
</evidence>
<feature type="domain" description="FHA" evidence="2">
    <location>
        <begin position="28"/>
        <end position="76"/>
    </location>
</feature>
<name>A0A7S1FD37_NOCSC</name>
<evidence type="ECO:0000256" key="1">
    <source>
        <dbReference type="SAM" id="MobiDB-lite"/>
    </source>
</evidence>
<dbReference type="CDD" id="cd00060">
    <property type="entry name" value="FHA"/>
    <property type="match status" value="1"/>
</dbReference>
<dbReference type="PROSITE" id="PS50006">
    <property type="entry name" value="FHA_DOMAIN"/>
    <property type="match status" value="1"/>
</dbReference>
<protein>
    <recommendedName>
        <fullName evidence="2">FHA domain-containing protein</fullName>
    </recommendedName>
</protein>
<gene>
    <name evidence="3" type="ORF">NSCI0253_LOCUS32733</name>
</gene>
<dbReference type="AlphaFoldDB" id="A0A7S1FD37"/>
<dbReference type="EMBL" id="HBFQ01046015">
    <property type="protein sequence ID" value="CAD8858379.1"/>
    <property type="molecule type" value="Transcribed_RNA"/>
</dbReference>
<dbReference type="InterPro" id="IPR000253">
    <property type="entry name" value="FHA_dom"/>
</dbReference>
<feature type="compositionally biased region" description="Basic and acidic residues" evidence="1">
    <location>
        <begin position="500"/>
        <end position="546"/>
    </location>
</feature>
<dbReference type="InterPro" id="IPR008984">
    <property type="entry name" value="SMAD_FHA_dom_sf"/>
</dbReference>
<evidence type="ECO:0000259" key="2">
    <source>
        <dbReference type="PROSITE" id="PS50006"/>
    </source>
</evidence>
<feature type="region of interest" description="Disordered" evidence="1">
    <location>
        <begin position="144"/>
        <end position="236"/>
    </location>
</feature>
<proteinExistence type="predicted"/>
<dbReference type="SMART" id="SM00240">
    <property type="entry name" value="FHA"/>
    <property type="match status" value="1"/>
</dbReference>
<dbReference type="Pfam" id="PF00498">
    <property type="entry name" value="FHA"/>
    <property type="match status" value="1"/>
</dbReference>
<organism evidence="3">
    <name type="scientific">Noctiluca scintillans</name>
    <name type="common">Sea sparkle</name>
    <name type="synonym">Red tide dinoflagellate</name>
    <dbReference type="NCBI Taxonomy" id="2966"/>
    <lineage>
        <taxon>Eukaryota</taxon>
        <taxon>Sar</taxon>
        <taxon>Alveolata</taxon>
        <taxon>Dinophyceae</taxon>
        <taxon>Noctilucales</taxon>
        <taxon>Noctilucaceae</taxon>
        <taxon>Noctiluca</taxon>
    </lineage>
</organism>
<feature type="compositionally biased region" description="Basic and acidic residues" evidence="1">
    <location>
        <begin position="152"/>
        <end position="210"/>
    </location>
</feature>
<accession>A0A7S1FD37</accession>
<reference evidence="3" key="1">
    <citation type="submission" date="2021-01" db="EMBL/GenBank/DDBJ databases">
        <authorList>
            <person name="Corre E."/>
            <person name="Pelletier E."/>
            <person name="Niang G."/>
            <person name="Scheremetjew M."/>
            <person name="Finn R."/>
            <person name="Kale V."/>
            <person name="Holt S."/>
            <person name="Cochrane G."/>
            <person name="Meng A."/>
            <person name="Brown T."/>
            <person name="Cohen L."/>
        </authorList>
    </citation>
    <scope>NUCLEOTIDE SEQUENCE</scope>
</reference>
<feature type="compositionally biased region" description="Basic and acidic residues" evidence="1">
    <location>
        <begin position="217"/>
        <end position="227"/>
    </location>
</feature>